<comment type="caution">
    <text evidence="2">The sequence shown here is derived from an EMBL/GenBank/DDBJ whole genome shotgun (WGS) entry which is preliminary data.</text>
</comment>
<dbReference type="VEuPathDB" id="VectorBase:RSAN_058284"/>
<evidence type="ECO:0000313" key="3">
    <source>
        <dbReference type="Proteomes" id="UP000821837"/>
    </source>
</evidence>
<reference evidence="2" key="1">
    <citation type="journal article" date="2020" name="Cell">
        <title>Large-Scale Comparative Analyses of Tick Genomes Elucidate Their Genetic Diversity and Vector Capacities.</title>
        <authorList>
            <consortium name="Tick Genome and Microbiome Consortium (TIGMIC)"/>
            <person name="Jia N."/>
            <person name="Wang J."/>
            <person name="Shi W."/>
            <person name="Du L."/>
            <person name="Sun Y."/>
            <person name="Zhan W."/>
            <person name="Jiang J.F."/>
            <person name="Wang Q."/>
            <person name="Zhang B."/>
            <person name="Ji P."/>
            <person name="Bell-Sakyi L."/>
            <person name="Cui X.M."/>
            <person name="Yuan T.T."/>
            <person name="Jiang B.G."/>
            <person name="Yang W.F."/>
            <person name="Lam T.T."/>
            <person name="Chang Q.C."/>
            <person name="Ding S.J."/>
            <person name="Wang X.J."/>
            <person name="Zhu J.G."/>
            <person name="Ruan X.D."/>
            <person name="Zhao L."/>
            <person name="Wei J.T."/>
            <person name="Ye R.Z."/>
            <person name="Que T.C."/>
            <person name="Du C.H."/>
            <person name="Zhou Y.H."/>
            <person name="Cheng J.X."/>
            <person name="Dai P.F."/>
            <person name="Guo W.B."/>
            <person name="Han X.H."/>
            <person name="Huang E.J."/>
            <person name="Li L.F."/>
            <person name="Wei W."/>
            <person name="Gao Y.C."/>
            <person name="Liu J.Z."/>
            <person name="Shao H.Z."/>
            <person name="Wang X."/>
            <person name="Wang C.C."/>
            <person name="Yang T.C."/>
            <person name="Huo Q.B."/>
            <person name="Li W."/>
            <person name="Chen H.Y."/>
            <person name="Chen S.E."/>
            <person name="Zhou L.G."/>
            <person name="Ni X.B."/>
            <person name="Tian J.H."/>
            <person name="Sheng Y."/>
            <person name="Liu T."/>
            <person name="Pan Y.S."/>
            <person name="Xia L.Y."/>
            <person name="Li J."/>
            <person name="Zhao F."/>
            <person name="Cao W.C."/>
        </authorList>
    </citation>
    <scope>NUCLEOTIDE SEQUENCE</scope>
    <source>
        <strain evidence="2">Rsan-2018</strain>
    </source>
</reference>
<evidence type="ECO:0000256" key="1">
    <source>
        <dbReference type="SAM" id="MobiDB-lite"/>
    </source>
</evidence>
<feature type="compositionally biased region" description="Pro residues" evidence="1">
    <location>
        <begin position="217"/>
        <end position="227"/>
    </location>
</feature>
<evidence type="ECO:0008006" key="4">
    <source>
        <dbReference type="Google" id="ProtNLM"/>
    </source>
</evidence>
<evidence type="ECO:0000313" key="2">
    <source>
        <dbReference type="EMBL" id="KAH7940234.1"/>
    </source>
</evidence>
<keyword evidence="3" id="KW-1185">Reference proteome</keyword>
<accession>A0A9D4PI75</accession>
<name>A0A9D4PI75_RHISA</name>
<dbReference type="EMBL" id="JABSTV010001254">
    <property type="protein sequence ID" value="KAH7940234.1"/>
    <property type="molecule type" value="Genomic_DNA"/>
</dbReference>
<organism evidence="2 3">
    <name type="scientific">Rhipicephalus sanguineus</name>
    <name type="common">Brown dog tick</name>
    <name type="synonym">Ixodes sanguineus</name>
    <dbReference type="NCBI Taxonomy" id="34632"/>
    <lineage>
        <taxon>Eukaryota</taxon>
        <taxon>Metazoa</taxon>
        <taxon>Ecdysozoa</taxon>
        <taxon>Arthropoda</taxon>
        <taxon>Chelicerata</taxon>
        <taxon>Arachnida</taxon>
        <taxon>Acari</taxon>
        <taxon>Parasitiformes</taxon>
        <taxon>Ixodida</taxon>
        <taxon>Ixodoidea</taxon>
        <taxon>Ixodidae</taxon>
        <taxon>Rhipicephalinae</taxon>
        <taxon>Rhipicephalus</taxon>
        <taxon>Rhipicephalus</taxon>
    </lineage>
</organism>
<sequence length="241" mass="27551">MRVAIWASCATINYQALGVHRGVPNEAVQGEVGWSSFEAREAVAKLAYERRLSQLPDGRWAREVYKYIHLKCINTRWVLRTKRLAERYGVAPCRLTEKPQRDRRAKVREAVQEAESACWRKTATEKPALSLYSKAKQEIEKEPMYENSKGSGLLCEARCGMPRTRLLRARYTPNRDTTCPLCTLEGESIEHIVLHRPALKLQRPRDFTNFTTFAAVPHPPPTPPAAATPPDEEEPEERQQQ</sequence>
<feature type="compositionally biased region" description="Acidic residues" evidence="1">
    <location>
        <begin position="230"/>
        <end position="241"/>
    </location>
</feature>
<gene>
    <name evidence="2" type="ORF">HPB52_022554</name>
</gene>
<protein>
    <recommendedName>
        <fullName evidence="4">Tick transposon</fullName>
    </recommendedName>
</protein>
<dbReference type="AlphaFoldDB" id="A0A9D4PI75"/>
<feature type="region of interest" description="Disordered" evidence="1">
    <location>
        <begin position="213"/>
        <end position="241"/>
    </location>
</feature>
<proteinExistence type="predicted"/>
<dbReference type="Proteomes" id="UP000821837">
    <property type="component" value="Chromosome 8"/>
</dbReference>
<reference evidence="2" key="2">
    <citation type="submission" date="2021-09" db="EMBL/GenBank/DDBJ databases">
        <authorList>
            <person name="Jia N."/>
            <person name="Wang J."/>
            <person name="Shi W."/>
            <person name="Du L."/>
            <person name="Sun Y."/>
            <person name="Zhan W."/>
            <person name="Jiang J."/>
            <person name="Wang Q."/>
            <person name="Zhang B."/>
            <person name="Ji P."/>
            <person name="Sakyi L.B."/>
            <person name="Cui X."/>
            <person name="Yuan T."/>
            <person name="Jiang B."/>
            <person name="Yang W."/>
            <person name="Lam T.T.-Y."/>
            <person name="Chang Q."/>
            <person name="Ding S."/>
            <person name="Wang X."/>
            <person name="Zhu J."/>
            <person name="Ruan X."/>
            <person name="Zhao L."/>
            <person name="Wei J."/>
            <person name="Que T."/>
            <person name="Du C."/>
            <person name="Cheng J."/>
            <person name="Dai P."/>
            <person name="Han X."/>
            <person name="Huang E."/>
            <person name="Gao Y."/>
            <person name="Liu J."/>
            <person name="Shao H."/>
            <person name="Ye R."/>
            <person name="Li L."/>
            <person name="Wei W."/>
            <person name="Wang X."/>
            <person name="Wang C."/>
            <person name="Huo Q."/>
            <person name="Li W."/>
            <person name="Guo W."/>
            <person name="Chen H."/>
            <person name="Chen S."/>
            <person name="Zhou L."/>
            <person name="Zhou L."/>
            <person name="Ni X."/>
            <person name="Tian J."/>
            <person name="Zhou Y."/>
            <person name="Sheng Y."/>
            <person name="Liu T."/>
            <person name="Pan Y."/>
            <person name="Xia L."/>
            <person name="Li J."/>
            <person name="Zhao F."/>
            <person name="Cao W."/>
        </authorList>
    </citation>
    <scope>NUCLEOTIDE SEQUENCE</scope>
    <source>
        <strain evidence="2">Rsan-2018</strain>
        <tissue evidence="2">Larvae</tissue>
    </source>
</reference>